<evidence type="ECO:0000313" key="3">
    <source>
        <dbReference type="EMBL" id="CAL8072614.1"/>
    </source>
</evidence>
<gene>
    <name evidence="3" type="ORF">ODALV1_LOCUS2248</name>
</gene>
<protein>
    <submittedName>
        <fullName evidence="3">Uncharacterized protein</fullName>
    </submittedName>
</protein>
<proteinExistence type="predicted"/>
<dbReference type="Proteomes" id="UP001642540">
    <property type="component" value="Unassembled WGS sequence"/>
</dbReference>
<feature type="region of interest" description="Disordered" evidence="1">
    <location>
        <begin position="69"/>
        <end position="95"/>
    </location>
</feature>
<evidence type="ECO:0000313" key="4">
    <source>
        <dbReference type="Proteomes" id="UP001642540"/>
    </source>
</evidence>
<sequence length="95" mass="10395">MKVFSSGLIVLLVAVVGSVVGGVCICMYFYQEGKRKRQVRPEDEQVAVMTEKFDTKKLWERGRKKPITLVDETPSVNPSTGPPSPSPAATVVEVT</sequence>
<reference evidence="3 4" key="1">
    <citation type="submission" date="2024-08" db="EMBL/GenBank/DDBJ databases">
        <authorList>
            <person name="Cucini C."/>
            <person name="Frati F."/>
        </authorList>
    </citation>
    <scope>NUCLEOTIDE SEQUENCE [LARGE SCALE GENOMIC DNA]</scope>
</reference>
<organism evidence="3 4">
    <name type="scientific">Orchesella dallaii</name>
    <dbReference type="NCBI Taxonomy" id="48710"/>
    <lineage>
        <taxon>Eukaryota</taxon>
        <taxon>Metazoa</taxon>
        <taxon>Ecdysozoa</taxon>
        <taxon>Arthropoda</taxon>
        <taxon>Hexapoda</taxon>
        <taxon>Collembola</taxon>
        <taxon>Entomobryomorpha</taxon>
        <taxon>Entomobryoidea</taxon>
        <taxon>Orchesellidae</taxon>
        <taxon>Orchesellinae</taxon>
        <taxon>Orchesella</taxon>
    </lineage>
</organism>
<keyword evidence="2" id="KW-1133">Transmembrane helix</keyword>
<comment type="caution">
    <text evidence="3">The sequence shown here is derived from an EMBL/GenBank/DDBJ whole genome shotgun (WGS) entry which is preliminary data.</text>
</comment>
<name>A0ABP1PPC9_9HEXA</name>
<feature type="transmembrane region" description="Helical" evidence="2">
    <location>
        <begin position="6"/>
        <end position="30"/>
    </location>
</feature>
<accession>A0ABP1PPC9</accession>
<keyword evidence="4" id="KW-1185">Reference proteome</keyword>
<keyword evidence="2" id="KW-0812">Transmembrane</keyword>
<evidence type="ECO:0000256" key="1">
    <source>
        <dbReference type="SAM" id="MobiDB-lite"/>
    </source>
</evidence>
<evidence type="ECO:0000256" key="2">
    <source>
        <dbReference type="SAM" id="Phobius"/>
    </source>
</evidence>
<dbReference type="EMBL" id="CAXLJM020000007">
    <property type="protein sequence ID" value="CAL8072614.1"/>
    <property type="molecule type" value="Genomic_DNA"/>
</dbReference>
<keyword evidence="2" id="KW-0472">Membrane</keyword>